<evidence type="ECO:0000256" key="1">
    <source>
        <dbReference type="ARBA" id="ARBA00022679"/>
    </source>
</evidence>
<dbReference type="CDD" id="cd03809">
    <property type="entry name" value="GT4_MtfB-like"/>
    <property type="match status" value="1"/>
</dbReference>
<dbReference type="EMBL" id="QRIN01000090">
    <property type="protein sequence ID" value="RHG62200.1"/>
    <property type="molecule type" value="Genomic_DNA"/>
</dbReference>
<dbReference type="Gene3D" id="3.40.50.2000">
    <property type="entry name" value="Glycogen Phosphorylase B"/>
    <property type="match status" value="2"/>
</dbReference>
<feature type="domain" description="Glycosyl transferase family 1" evidence="2">
    <location>
        <begin position="196"/>
        <end position="354"/>
    </location>
</feature>
<evidence type="ECO:0000313" key="5">
    <source>
        <dbReference type="Proteomes" id="UP000286501"/>
    </source>
</evidence>
<organism evidence="4 5">
    <name type="scientific">Segatella copri</name>
    <dbReference type="NCBI Taxonomy" id="165179"/>
    <lineage>
        <taxon>Bacteria</taxon>
        <taxon>Pseudomonadati</taxon>
        <taxon>Bacteroidota</taxon>
        <taxon>Bacteroidia</taxon>
        <taxon>Bacteroidales</taxon>
        <taxon>Prevotellaceae</taxon>
        <taxon>Segatella</taxon>
    </lineage>
</organism>
<dbReference type="Pfam" id="PF13439">
    <property type="entry name" value="Glyco_transf_4"/>
    <property type="match status" value="1"/>
</dbReference>
<dbReference type="InterPro" id="IPR028098">
    <property type="entry name" value="Glyco_trans_4-like_N"/>
</dbReference>
<dbReference type="Proteomes" id="UP000286501">
    <property type="component" value="Unassembled WGS sequence"/>
</dbReference>
<evidence type="ECO:0000259" key="3">
    <source>
        <dbReference type="Pfam" id="PF13439"/>
    </source>
</evidence>
<comment type="caution">
    <text evidence="4">The sequence shown here is derived from an EMBL/GenBank/DDBJ whole genome shotgun (WGS) entry which is preliminary data.</text>
</comment>
<dbReference type="InterPro" id="IPR001296">
    <property type="entry name" value="Glyco_trans_1"/>
</dbReference>
<evidence type="ECO:0000259" key="2">
    <source>
        <dbReference type="Pfam" id="PF00534"/>
    </source>
</evidence>
<dbReference type="SUPFAM" id="SSF53756">
    <property type="entry name" value="UDP-Glycosyltransferase/glycogen phosphorylase"/>
    <property type="match status" value="1"/>
</dbReference>
<accession>A0A3R6KLL0</accession>
<keyword evidence="1 4" id="KW-0808">Transferase</keyword>
<feature type="domain" description="Glycosyltransferase subfamily 4-like N-terminal" evidence="3">
    <location>
        <begin position="15"/>
        <end position="176"/>
    </location>
</feature>
<evidence type="ECO:0000313" key="4">
    <source>
        <dbReference type="EMBL" id="RHG62200.1"/>
    </source>
</evidence>
<dbReference type="RefSeq" id="WP_118201701.1">
    <property type="nucleotide sequence ID" value="NZ_QRIE01000092.1"/>
</dbReference>
<protein>
    <submittedName>
        <fullName evidence="4">Glycosyltransferase family 1 protein</fullName>
    </submittedName>
</protein>
<sequence>MKIAISGYVGTKLTGIGRVLIEVLNEMAPMNRNDEYILFKNFDFNDYDVLKKHSNIKIVNINVSKNSSLKNILWHQWKFQKLQKKYKCDIAYIPNFSLLLWKRIPTIVTIHDLIEFNVPNKFSKLRMMYRKVIDPLMVKNSTFITSVSECSKRDIIKFCNANPKKIQVIPNAADRTRFKLYDEFVVTACLDKYGLKNKGYCLFVGTIDYPGKNIMSALEAYVSLKKKYRIQEKMVIVGKKGFNSEVIYDFVNNSEYKDDIIFTGYLSDEDLPLIYSGAKVMIYLSYYEGFGLPVLEAMSCGIPVVCSNTSCFPEVIGDIPVGVSPTSIPDIEETMYRLISDSEYSSEIAKQCYKRAELFSWKKAAKMYYDVFHRYSK</sequence>
<dbReference type="PANTHER" id="PTHR46401:SF2">
    <property type="entry name" value="GLYCOSYLTRANSFERASE WBBK-RELATED"/>
    <property type="match status" value="1"/>
</dbReference>
<dbReference type="GO" id="GO:0016757">
    <property type="term" value="F:glycosyltransferase activity"/>
    <property type="evidence" value="ECO:0007669"/>
    <property type="project" value="InterPro"/>
</dbReference>
<dbReference type="PANTHER" id="PTHR46401">
    <property type="entry name" value="GLYCOSYLTRANSFERASE WBBK-RELATED"/>
    <property type="match status" value="1"/>
</dbReference>
<name>A0A3R6KLL0_9BACT</name>
<reference evidence="4 5" key="1">
    <citation type="submission" date="2018-08" db="EMBL/GenBank/DDBJ databases">
        <title>A genome reference for cultivated species of the human gut microbiota.</title>
        <authorList>
            <person name="Zou Y."/>
            <person name="Xue W."/>
            <person name="Luo G."/>
        </authorList>
    </citation>
    <scope>NUCLEOTIDE SEQUENCE [LARGE SCALE GENOMIC DNA]</scope>
    <source>
        <strain evidence="4 5">AM22-1</strain>
    </source>
</reference>
<gene>
    <name evidence="4" type="ORF">DW250_14480</name>
</gene>
<proteinExistence type="predicted"/>
<dbReference type="Pfam" id="PF00534">
    <property type="entry name" value="Glycos_transf_1"/>
    <property type="match status" value="1"/>
</dbReference>
<dbReference type="AlphaFoldDB" id="A0A3R6KLL0"/>